<gene>
    <name evidence="2" type="ORF">PCON_07585</name>
</gene>
<dbReference type="Proteomes" id="UP000018144">
    <property type="component" value="Unassembled WGS sequence"/>
</dbReference>
<dbReference type="Gene3D" id="2.70.50.70">
    <property type="match status" value="1"/>
</dbReference>
<dbReference type="AlphaFoldDB" id="U4L6D9"/>
<name>U4L6D9_PYROM</name>
<protein>
    <submittedName>
        <fullName evidence="2">Uncharacterized protein</fullName>
    </submittedName>
</protein>
<feature type="chain" id="PRO_5004651080" evidence="1">
    <location>
        <begin position="27"/>
        <end position="323"/>
    </location>
</feature>
<keyword evidence="1" id="KW-0732">Signal</keyword>
<reference evidence="2 3" key="1">
    <citation type="journal article" date="2013" name="PLoS Genet.">
        <title>The genome and development-dependent transcriptomes of Pyronema confluens: a window into fungal evolution.</title>
        <authorList>
            <person name="Traeger S."/>
            <person name="Altegoer F."/>
            <person name="Freitag M."/>
            <person name="Gabaldon T."/>
            <person name="Kempken F."/>
            <person name="Kumar A."/>
            <person name="Marcet-Houben M."/>
            <person name="Poggeler S."/>
            <person name="Stajich J.E."/>
            <person name="Nowrousian M."/>
        </authorList>
    </citation>
    <scope>NUCLEOTIDE SEQUENCE [LARGE SCALE GENOMIC DNA]</scope>
    <source>
        <strain evidence="3">CBS 100304</strain>
        <tissue evidence="2">Vegetative mycelium</tissue>
    </source>
</reference>
<sequence length="323" mass="33457">MSQFSFFRACATILFFLQCFIAFTSAHMVMSEPPPINYKTNPFYNPAKADFDYTAPLSPSGSNYPCKGHLKDLNGPEGGSVRDYAPGGTYDLKIEGSAAHNGGSCQASLSFDGGNSWTVIKSWIGDCPHATGSDQNFKFTIPGGTPAGKAIFGWTWFNQVGNREMYMNCAVVTITGGRRKNKPKRALSGPQVFVANVGNGCTTAAGTDVVFPDAGQEIQYSGDPGKRAPPGGACGATGNYKGGGAVGSGSLGGGTGGTGATGGAGGYGGGATGGPTVNDGQGGKGCDYWRTQGYICSDGQKTQPPWTTWGWIVVVVAWALPMW</sequence>
<feature type="signal peptide" evidence="1">
    <location>
        <begin position="1"/>
        <end position="26"/>
    </location>
</feature>
<accession>U4L6D9</accession>
<dbReference type="PANTHER" id="PTHR36182">
    <property type="entry name" value="PROTEIN, PUTATIVE (AFU_ORTHOLOGUE AFUA_6G10930)-RELATED"/>
    <property type="match status" value="1"/>
</dbReference>
<evidence type="ECO:0000313" key="3">
    <source>
        <dbReference type="Proteomes" id="UP000018144"/>
    </source>
</evidence>
<proteinExistence type="predicted"/>
<dbReference type="OMA" id="FRACATI"/>
<evidence type="ECO:0000256" key="1">
    <source>
        <dbReference type="SAM" id="SignalP"/>
    </source>
</evidence>
<dbReference type="EMBL" id="HF935386">
    <property type="protein sequence ID" value="CCX07996.1"/>
    <property type="molecule type" value="Genomic_DNA"/>
</dbReference>
<dbReference type="PANTHER" id="PTHR36182:SF1">
    <property type="entry name" value="PROTEIN, PUTATIVE (AFU_ORTHOLOGUE AFUA_6G10930)-RELATED"/>
    <property type="match status" value="1"/>
</dbReference>
<keyword evidence="3" id="KW-1185">Reference proteome</keyword>
<dbReference type="eggNOG" id="ENOG502RZYG">
    <property type="taxonomic scope" value="Eukaryota"/>
</dbReference>
<organism evidence="2 3">
    <name type="scientific">Pyronema omphalodes (strain CBS 100304)</name>
    <name type="common">Pyronema confluens</name>
    <dbReference type="NCBI Taxonomy" id="1076935"/>
    <lineage>
        <taxon>Eukaryota</taxon>
        <taxon>Fungi</taxon>
        <taxon>Dikarya</taxon>
        <taxon>Ascomycota</taxon>
        <taxon>Pezizomycotina</taxon>
        <taxon>Pezizomycetes</taxon>
        <taxon>Pezizales</taxon>
        <taxon>Pyronemataceae</taxon>
        <taxon>Pyronema</taxon>
    </lineage>
</organism>
<dbReference type="OrthoDB" id="2342176at2759"/>
<dbReference type="STRING" id="1076935.U4L6D9"/>
<evidence type="ECO:0000313" key="2">
    <source>
        <dbReference type="EMBL" id="CCX07996.1"/>
    </source>
</evidence>